<name>A0ABW2YT00_9SPHI</name>
<organism evidence="1 2">
    <name type="scientific">Mucilaginibacter calamicampi</name>
    <dbReference type="NCBI Taxonomy" id="1302352"/>
    <lineage>
        <taxon>Bacteria</taxon>
        <taxon>Pseudomonadati</taxon>
        <taxon>Bacteroidota</taxon>
        <taxon>Sphingobacteriia</taxon>
        <taxon>Sphingobacteriales</taxon>
        <taxon>Sphingobacteriaceae</taxon>
        <taxon>Mucilaginibacter</taxon>
    </lineage>
</organism>
<gene>
    <name evidence="1" type="ORF">ACFQZS_05350</name>
</gene>
<dbReference type="Pfam" id="PF16248">
    <property type="entry name" value="DUF4905"/>
    <property type="match status" value="1"/>
</dbReference>
<dbReference type="Proteomes" id="UP001596958">
    <property type="component" value="Unassembled WGS sequence"/>
</dbReference>
<comment type="caution">
    <text evidence="1">The sequence shown here is derived from an EMBL/GenBank/DDBJ whole genome shotgun (WGS) entry which is preliminary data.</text>
</comment>
<reference evidence="2" key="1">
    <citation type="journal article" date="2019" name="Int. J. Syst. Evol. Microbiol.">
        <title>The Global Catalogue of Microorganisms (GCM) 10K type strain sequencing project: providing services to taxonomists for standard genome sequencing and annotation.</title>
        <authorList>
            <consortium name="The Broad Institute Genomics Platform"/>
            <consortium name="The Broad Institute Genome Sequencing Center for Infectious Disease"/>
            <person name="Wu L."/>
            <person name="Ma J."/>
        </authorList>
    </citation>
    <scope>NUCLEOTIDE SEQUENCE [LARGE SCALE GENOMIC DNA]</scope>
    <source>
        <strain evidence="2">CCUG 63418</strain>
    </source>
</reference>
<dbReference type="RefSeq" id="WP_377098031.1">
    <property type="nucleotide sequence ID" value="NZ_JBHTHU010000002.1"/>
</dbReference>
<evidence type="ECO:0000313" key="2">
    <source>
        <dbReference type="Proteomes" id="UP001596958"/>
    </source>
</evidence>
<protein>
    <submittedName>
        <fullName evidence="1">DUF4905 domain-containing protein</fullName>
    </submittedName>
</protein>
<accession>A0ABW2YT00</accession>
<proteinExistence type="predicted"/>
<dbReference type="EMBL" id="JBHTHU010000002">
    <property type="protein sequence ID" value="MFD0749558.1"/>
    <property type="molecule type" value="Genomic_DNA"/>
</dbReference>
<dbReference type="InterPro" id="IPR032595">
    <property type="entry name" value="DUF4905"/>
</dbReference>
<keyword evidence="2" id="KW-1185">Reference proteome</keyword>
<evidence type="ECO:0000313" key="1">
    <source>
        <dbReference type="EMBL" id="MFD0749558.1"/>
    </source>
</evidence>
<sequence>MTQLLPFISKQFNGIIWRMEIDEIGDTIYLEVRKTEDKLVSFAAVDLLSGQTNFEDITLPERWLAGIEAAYNNILLLHGYQGQNAPVHRGLTALAEDGSVLWSNYSIVFDHLSINGPVTYATQIQPRKLFLTDVGTGANIRQFDSLSDSEYINNIVFPQSVNDSELNFKLPVKSYDNVVDYLTYNNYRVVSLHTLNGEQLVQVMYVWDGEVLVYQDILNDNIQKMQPEAFILCKNRIIYIKNKTGLKVISL</sequence>